<dbReference type="KEGG" id="splu:LK06_029075"/>
<dbReference type="AlphaFoldDB" id="A0A221P5S5"/>
<evidence type="ECO:0000313" key="3">
    <source>
        <dbReference type="Proteomes" id="UP000031501"/>
    </source>
</evidence>
<evidence type="ECO:0000259" key="1">
    <source>
        <dbReference type="Pfam" id="PF00550"/>
    </source>
</evidence>
<feature type="domain" description="Carrier" evidence="1">
    <location>
        <begin position="14"/>
        <end position="73"/>
    </location>
</feature>
<dbReference type="EMBL" id="CP022433">
    <property type="protein sequence ID" value="ASN27609.1"/>
    <property type="molecule type" value="Genomic_DNA"/>
</dbReference>
<dbReference type="SUPFAM" id="SSF47336">
    <property type="entry name" value="ACP-like"/>
    <property type="match status" value="1"/>
</dbReference>
<keyword evidence="3" id="KW-1185">Reference proteome</keyword>
<proteinExistence type="predicted"/>
<dbReference type="STRING" id="1355015.LK06_029075"/>
<sequence>MTATWQDVRSWILQRNPELDEDSLDPETDIIESRIVDSLQFVELVLHIEELRGEMMESMDVDLDAFRTLKDIERNFLLR</sequence>
<accession>A0A221P5S5</accession>
<dbReference type="OrthoDB" id="8778689at2"/>
<protein>
    <submittedName>
        <fullName evidence="2">Holo</fullName>
    </submittedName>
</protein>
<name>A0A221P5S5_9ACTN</name>
<evidence type="ECO:0000313" key="2">
    <source>
        <dbReference type="EMBL" id="ASN27609.1"/>
    </source>
</evidence>
<dbReference type="InterPro" id="IPR009081">
    <property type="entry name" value="PP-bd_ACP"/>
</dbReference>
<dbReference type="Gene3D" id="1.10.1200.10">
    <property type="entry name" value="ACP-like"/>
    <property type="match status" value="1"/>
</dbReference>
<organism evidence="2 3">
    <name type="scientific">Streptomyces pluripotens</name>
    <dbReference type="NCBI Taxonomy" id="1355015"/>
    <lineage>
        <taxon>Bacteria</taxon>
        <taxon>Bacillati</taxon>
        <taxon>Actinomycetota</taxon>
        <taxon>Actinomycetes</taxon>
        <taxon>Kitasatosporales</taxon>
        <taxon>Streptomycetaceae</taxon>
        <taxon>Streptomyces</taxon>
    </lineage>
</organism>
<dbReference type="Pfam" id="PF00550">
    <property type="entry name" value="PP-binding"/>
    <property type="match status" value="1"/>
</dbReference>
<reference evidence="2 3" key="1">
    <citation type="submission" date="2017-07" db="EMBL/GenBank/DDBJ databases">
        <title>Genome sequence of Streptomyces pluripotens MUSC 137T.</title>
        <authorList>
            <person name="Ser H.-L."/>
            <person name="Lee L.-H."/>
        </authorList>
    </citation>
    <scope>NUCLEOTIDE SEQUENCE [LARGE SCALE GENOMIC DNA]</scope>
    <source>
        <strain evidence="2 3">MUSC 137</strain>
    </source>
</reference>
<dbReference type="RefSeq" id="WP_039648661.1">
    <property type="nucleotide sequence ID" value="NZ_CP021080.1"/>
</dbReference>
<dbReference type="InterPro" id="IPR036736">
    <property type="entry name" value="ACP-like_sf"/>
</dbReference>
<dbReference type="Proteomes" id="UP000031501">
    <property type="component" value="Chromosome"/>
</dbReference>
<gene>
    <name evidence="2" type="ORF">LK07_30245</name>
</gene>